<gene>
    <name evidence="2" type="ORF">CHLRE_01g045200v5</name>
</gene>
<dbReference type="OMA" id="DHGAISW"/>
<dbReference type="OrthoDB" id="526835at2759"/>
<keyword evidence="3" id="KW-1185">Reference proteome</keyword>
<dbReference type="EMBL" id="CM008962">
    <property type="protein sequence ID" value="PNW88801.1"/>
    <property type="molecule type" value="Genomic_DNA"/>
</dbReference>
<evidence type="ECO:0000259" key="1">
    <source>
        <dbReference type="Pfam" id="PF18678"/>
    </source>
</evidence>
<evidence type="ECO:0000313" key="3">
    <source>
        <dbReference type="Proteomes" id="UP000006906"/>
    </source>
</evidence>
<dbReference type="InterPro" id="IPR034871">
    <property type="entry name" value="Allene_oxi_cyc_sf"/>
</dbReference>
<proteinExistence type="predicted"/>
<dbReference type="RefSeq" id="XP_001689723.1">
    <property type="nucleotide sequence ID" value="XM_001689671.2"/>
</dbReference>
<dbReference type="KEGG" id="cre:CHLRE_01g045200v5"/>
<dbReference type="Gramene" id="PNW88801">
    <property type="protein sequence ID" value="PNW88801"/>
    <property type="gene ID" value="CHLRE_01g045200v5"/>
</dbReference>
<dbReference type="Pfam" id="PF18678">
    <property type="entry name" value="AOC_like"/>
    <property type="match status" value="1"/>
</dbReference>
<dbReference type="GeneID" id="5715654"/>
<sequence>MAFLTRRAGVLAIMALAMVAAASAARPPKELCAKTIVVTELYNEDTLSVPEFLMTETNQTKFIGYSLGFLDEAVWGGSGDSGRKAGDVVSACFVNSVSGDDGWMLNYCTTTLTFGDHGAISWMGQFPDKQDNEFYNPIVGGTGIFEGARGTVRTNIVLEATRWRYQFKLLSSPLC</sequence>
<dbReference type="InterPro" id="IPR041013">
    <property type="entry name" value="AOC-like"/>
</dbReference>
<protein>
    <recommendedName>
        <fullName evidence="1">Allene oxide cyclase barrel-like domain-containing protein</fullName>
    </recommendedName>
</protein>
<dbReference type="PaxDb" id="3055-EDP09461"/>
<accession>A8HMY6</accession>
<evidence type="ECO:0000313" key="2">
    <source>
        <dbReference type="EMBL" id="PNW88801.1"/>
    </source>
</evidence>
<reference evidence="2 3" key="1">
    <citation type="journal article" date="2007" name="Science">
        <title>The Chlamydomonas genome reveals the evolution of key animal and plant functions.</title>
        <authorList>
            <person name="Merchant S.S."/>
            <person name="Prochnik S.E."/>
            <person name="Vallon O."/>
            <person name="Harris E.H."/>
            <person name="Karpowicz S.J."/>
            <person name="Witman G.B."/>
            <person name="Terry A."/>
            <person name="Salamov A."/>
            <person name="Fritz-Laylin L.K."/>
            <person name="Marechal-Drouard L."/>
            <person name="Marshall W.F."/>
            <person name="Qu L.H."/>
            <person name="Nelson D.R."/>
            <person name="Sanderfoot A.A."/>
            <person name="Spalding M.H."/>
            <person name="Kapitonov V.V."/>
            <person name="Ren Q."/>
            <person name="Ferris P."/>
            <person name="Lindquist E."/>
            <person name="Shapiro H."/>
            <person name="Lucas S.M."/>
            <person name="Grimwood J."/>
            <person name="Schmutz J."/>
            <person name="Cardol P."/>
            <person name="Cerutti H."/>
            <person name="Chanfreau G."/>
            <person name="Chen C.L."/>
            <person name="Cognat V."/>
            <person name="Croft M.T."/>
            <person name="Dent R."/>
            <person name="Dutcher S."/>
            <person name="Fernandez E."/>
            <person name="Fukuzawa H."/>
            <person name="Gonzalez-Ballester D."/>
            <person name="Gonzalez-Halphen D."/>
            <person name="Hallmann A."/>
            <person name="Hanikenne M."/>
            <person name="Hippler M."/>
            <person name="Inwood W."/>
            <person name="Jabbari K."/>
            <person name="Kalanon M."/>
            <person name="Kuras R."/>
            <person name="Lefebvre P.A."/>
            <person name="Lemaire S.D."/>
            <person name="Lobanov A.V."/>
            <person name="Lohr M."/>
            <person name="Manuell A."/>
            <person name="Meier I."/>
            <person name="Mets L."/>
            <person name="Mittag M."/>
            <person name="Mittelmeier T."/>
            <person name="Moroney J.V."/>
            <person name="Moseley J."/>
            <person name="Napoli C."/>
            <person name="Nedelcu A.M."/>
            <person name="Niyogi K."/>
            <person name="Novoselov S.V."/>
            <person name="Paulsen I.T."/>
            <person name="Pazour G."/>
            <person name="Purton S."/>
            <person name="Ral J.P."/>
            <person name="Riano-Pachon D.M."/>
            <person name="Riekhof W."/>
            <person name="Rymarquis L."/>
            <person name="Schroda M."/>
            <person name="Stern D."/>
            <person name="Umen J."/>
            <person name="Willows R."/>
            <person name="Wilson N."/>
            <person name="Zimmer S.L."/>
            <person name="Allmer J."/>
            <person name="Balk J."/>
            <person name="Bisova K."/>
            <person name="Chen C.J."/>
            <person name="Elias M."/>
            <person name="Gendler K."/>
            <person name="Hauser C."/>
            <person name="Lamb M.R."/>
            <person name="Ledford H."/>
            <person name="Long J.C."/>
            <person name="Minagawa J."/>
            <person name="Page M.D."/>
            <person name="Pan J."/>
            <person name="Pootakham W."/>
            <person name="Roje S."/>
            <person name="Rose A."/>
            <person name="Stahlberg E."/>
            <person name="Terauchi A.M."/>
            <person name="Yang P."/>
            <person name="Ball S."/>
            <person name="Bowler C."/>
            <person name="Dieckmann C.L."/>
            <person name="Gladyshev V.N."/>
            <person name="Green P."/>
            <person name="Jorgensen R."/>
            <person name="Mayfield S."/>
            <person name="Mueller-Roeber B."/>
            <person name="Rajamani S."/>
            <person name="Sayre R.T."/>
            <person name="Brokstein P."/>
            <person name="Dubchak I."/>
            <person name="Goodstein D."/>
            <person name="Hornick L."/>
            <person name="Huang Y.W."/>
            <person name="Jhaveri J."/>
            <person name="Luo Y."/>
            <person name="Martinez D."/>
            <person name="Ngau W.C."/>
            <person name="Otillar B."/>
            <person name="Poliakov A."/>
            <person name="Porter A."/>
            <person name="Szajkowski L."/>
            <person name="Werner G."/>
            <person name="Zhou K."/>
            <person name="Grigoriev I.V."/>
            <person name="Rokhsar D.S."/>
            <person name="Grossman A.R."/>
        </authorList>
    </citation>
    <scope>NUCLEOTIDE SEQUENCE [LARGE SCALE GENOMIC DNA]</scope>
    <source>
        <strain evidence="3">CC-503</strain>
    </source>
</reference>
<dbReference type="SUPFAM" id="SSF141493">
    <property type="entry name" value="Allene oxide cyclase-like"/>
    <property type="match status" value="1"/>
</dbReference>
<dbReference type="GO" id="GO:0017000">
    <property type="term" value="P:antibiotic biosynthetic process"/>
    <property type="evidence" value="ECO:0007669"/>
    <property type="project" value="InterPro"/>
</dbReference>
<dbReference type="GO" id="GO:0009695">
    <property type="term" value="P:jasmonic acid biosynthetic process"/>
    <property type="evidence" value="ECO:0007669"/>
    <property type="project" value="InterPro"/>
</dbReference>
<feature type="domain" description="Allene oxide cyclase barrel-like" evidence="1">
    <location>
        <begin position="78"/>
        <end position="157"/>
    </location>
</feature>
<name>A8HMY6_CHLRE</name>
<organism evidence="2 3">
    <name type="scientific">Chlamydomonas reinhardtii</name>
    <name type="common">Chlamydomonas smithii</name>
    <dbReference type="NCBI Taxonomy" id="3055"/>
    <lineage>
        <taxon>Eukaryota</taxon>
        <taxon>Viridiplantae</taxon>
        <taxon>Chlorophyta</taxon>
        <taxon>core chlorophytes</taxon>
        <taxon>Chlorophyceae</taxon>
        <taxon>CS clade</taxon>
        <taxon>Chlamydomonadales</taxon>
        <taxon>Chlamydomonadaceae</taxon>
        <taxon>Chlamydomonas</taxon>
    </lineage>
</organism>
<dbReference type="HOGENOM" id="CLU_1534709_0_0_1"/>
<dbReference type="Gene3D" id="2.40.480.10">
    <property type="entry name" value="Allene oxide cyclase-like"/>
    <property type="match status" value="1"/>
</dbReference>
<dbReference type="InterPro" id="IPR044859">
    <property type="entry name" value="Allene_oxi_cyc_Dirigent"/>
</dbReference>
<dbReference type="Proteomes" id="UP000006906">
    <property type="component" value="Chromosome 1"/>
</dbReference>
<dbReference type="AlphaFoldDB" id="A8HMY6"/>
<dbReference type="InParanoid" id="A8HMY6"/>
<dbReference type="STRING" id="3055.A8HMY6"/>
<dbReference type="GO" id="GO:0046423">
    <property type="term" value="F:allene-oxide cyclase activity"/>
    <property type="evidence" value="ECO:0007669"/>
    <property type="project" value="InterPro"/>
</dbReference>
<dbReference type="ProMEX" id="A8HMY6"/>